<gene>
    <name evidence="3" type="ORF">GGR28_001932</name>
</gene>
<dbReference type="Proteomes" id="UP000576209">
    <property type="component" value="Unassembled WGS sequence"/>
</dbReference>
<evidence type="ECO:0000313" key="3">
    <source>
        <dbReference type="EMBL" id="MBB4079312.1"/>
    </source>
</evidence>
<feature type="region of interest" description="Disordered" evidence="1">
    <location>
        <begin position="665"/>
        <end position="692"/>
    </location>
</feature>
<feature type="domain" description="PKD" evidence="2">
    <location>
        <begin position="200"/>
        <end position="286"/>
    </location>
</feature>
<dbReference type="CDD" id="cd00146">
    <property type="entry name" value="PKD"/>
    <property type="match status" value="1"/>
</dbReference>
<reference evidence="3 4" key="1">
    <citation type="submission" date="2020-08" db="EMBL/GenBank/DDBJ databases">
        <title>Genomic Encyclopedia of Type Strains, Phase IV (KMG-IV): sequencing the most valuable type-strain genomes for metagenomic binning, comparative biology and taxonomic classification.</title>
        <authorList>
            <person name="Goeker M."/>
        </authorList>
    </citation>
    <scope>NUCLEOTIDE SEQUENCE [LARGE SCALE GENOMIC DNA]</scope>
    <source>
        <strain evidence="3 4">DSM 105137</strain>
    </source>
</reference>
<dbReference type="SUPFAM" id="SSF49785">
    <property type="entry name" value="Galactose-binding domain-like"/>
    <property type="match status" value="2"/>
</dbReference>
<accession>A0A840E6G4</accession>
<dbReference type="SMART" id="SM00089">
    <property type="entry name" value="PKD"/>
    <property type="match status" value="2"/>
</dbReference>
<dbReference type="GO" id="GO:0016020">
    <property type="term" value="C:membrane"/>
    <property type="evidence" value="ECO:0007669"/>
    <property type="project" value="InterPro"/>
</dbReference>
<dbReference type="AlphaFoldDB" id="A0A840E6G4"/>
<feature type="compositionally biased region" description="Low complexity" evidence="1">
    <location>
        <begin position="306"/>
        <end position="325"/>
    </location>
</feature>
<dbReference type="Pfam" id="PF18911">
    <property type="entry name" value="PKD_4"/>
    <property type="match status" value="2"/>
</dbReference>
<feature type="compositionally biased region" description="Polar residues" evidence="1">
    <location>
        <begin position="680"/>
        <end position="692"/>
    </location>
</feature>
<dbReference type="InterPro" id="IPR026444">
    <property type="entry name" value="Secre_tail"/>
</dbReference>
<evidence type="ECO:0000256" key="1">
    <source>
        <dbReference type="SAM" id="MobiDB-lite"/>
    </source>
</evidence>
<dbReference type="InterPro" id="IPR006644">
    <property type="entry name" value="Cadg"/>
</dbReference>
<proteinExistence type="predicted"/>
<dbReference type="PROSITE" id="PS50093">
    <property type="entry name" value="PKD"/>
    <property type="match status" value="2"/>
</dbReference>
<dbReference type="RefSeq" id="WP_183495562.1">
    <property type="nucleotide sequence ID" value="NZ_JACIFF010000004.1"/>
</dbReference>
<dbReference type="SUPFAM" id="SSF49299">
    <property type="entry name" value="PKD domain"/>
    <property type="match status" value="2"/>
</dbReference>
<keyword evidence="4" id="KW-1185">Reference proteome</keyword>
<dbReference type="InterPro" id="IPR022409">
    <property type="entry name" value="PKD/Chitinase_dom"/>
</dbReference>
<dbReference type="InterPro" id="IPR000601">
    <property type="entry name" value="PKD_dom"/>
</dbReference>
<evidence type="ECO:0000313" key="4">
    <source>
        <dbReference type="Proteomes" id="UP000576209"/>
    </source>
</evidence>
<dbReference type="Gene3D" id="2.60.40.10">
    <property type="entry name" value="Immunoglobulins"/>
    <property type="match status" value="4"/>
</dbReference>
<dbReference type="NCBIfam" id="TIGR04183">
    <property type="entry name" value="Por_Secre_tail"/>
    <property type="match status" value="1"/>
</dbReference>
<dbReference type="InterPro" id="IPR015919">
    <property type="entry name" value="Cadherin-like_sf"/>
</dbReference>
<dbReference type="EMBL" id="JACIFF010000004">
    <property type="protein sequence ID" value="MBB4079312.1"/>
    <property type="molecule type" value="Genomic_DNA"/>
</dbReference>
<feature type="region of interest" description="Disordered" evidence="1">
    <location>
        <begin position="306"/>
        <end position="328"/>
    </location>
</feature>
<dbReference type="SMART" id="SM00736">
    <property type="entry name" value="CADG"/>
    <property type="match status" value="1"/>
</dbReference>
<dbReference type="SUPFAM" id="SSF49313">
    <property type="entry name" value="Cadherin-like"/>
    <property type="match status" value="1"/>
</dbReference>
<dbReference type="InterPro" id="IPR008979">
    <property type="entry name" value="Galactose-bd-like_sf"/>
</dbReference>
<dbReference type="Pfam" id="PF05345">
    <property type="entry name" value="He_PIG"/>
    <property type="match status" value="1"/>
</dbReference>
<evidence type="ECO:0000259" key="2">
    <source>
        <dbReference type="PROSITE" id="PS50093"/>
    </source>
</evidence>
<organism evidence="3 4">
    <name type="scientific">Neolewinella aquimaris</name>
    <dbReference type="NCBI Taxonomy" id="1835722"/>
    <lineage>
        <taxon>Bacteria</taxon>
        <taxon>Pseudomonadati</taxon>
        <taxon>Bacteroidota</taxon>
        <taxon>Saprospiria</taxon>
        <taxon>Saprospirales</taxon>
        <taxon>Lewinellaceae</taxon>
        <taxon>Neolewinella</taxon>
    </lineage>
</organism>
<feature type="domain" description="PKD" evidence="2">
    <location>
        <begin position="441"/>
        <end position="525"/>
    </location>
</feature>
<dbReference type="InterPro" id="IPR013783">
    <property type="entry name" value="Ig-like_fold"/>
</dbReference>
<comment type="caution">
    <text evidence="3">The sequence shown here is derived from an EMBL/GenBank/DDBJ whole genome shotgun (WGS) entry which is preliminary data.</text>
</comment>
<dbReference type="InterPro" id="IPR035986">
    <property type="entry name" value="PKD_dom_sf"/>
</dbReference>
<sequence length="969" mass="103952">MHATPRFAATATEAFAPVATPINAYTTHANDTEVYVVNGAFEGSQLTYSATLSDGKSLPSWVDLDRETGTFTFSAPASVVGQNFRIKVTAHDSNSSSSTQFYLAVDDNAFNCTVDANTDELTKLLGCANGTVRLRGYTSTDSYQWTGPNGFTSTEAEPLVSRSGLYILTTDDGGCTRRSIVEVFPAVSGCSVSSKNNIIPVGRISANQTSGTAPLTVNFDGRSSSDADGKVIDYTWNWNEGAASGARPAITFSAGTHEVVLTVTDDTGAKSTDRVSISVSEFTASTSYWLEAECAEVGKNWSTQSSSSAAGGSFVVPTKTSTSSSPGDAADNRIRFTLQDVEAGNYHLFARVDASDNTSDSYWVRTNGGSWFQWNSGIETATGFKWNKMPESLNLKAGSNTIDIAYRESGTRLDKIKVTTNSSKPGGVGDAAANCVSNEPPVAVALATPDSGSGTQTVTLDGSRSSDVDGSIKAYAWKWSGGSATGSRPQITLSPGNYSISLTVTDDDGATDTDVVAVQLSAEMTQPGNNNEFWLEAECAAVGSRWTTQSSGSASNGSYVVVRGSNAYNSAPSDVADNRVRFEVNAATAGTYRLFARIDAPSNLDDSYWVRVNGQSWYRWSSGMQQRNGFQWNKMPQSLQLRAGNNTIDFAYREDGTRLDKVFITSGSRNPTGNGDAATNCGQTEETPTASSATDYWMEAECGSLGSDWATFKDSDASAGTYTAFTGSSNTKAVVESDREEHIHYTVDVKESGTYYLFLRMDAPSSSENSFWVRVDAHNKWFPFWKNTNGTTLMTKGMEWRRVNNDTKAVSFKLSAGTHIISIANREAGTRLDKLLLSKSATLPTGQGGGATNCGSNSASTVMFATSGSSSTQPANEEVVEVEAVEETTLSLYPNPAINDLTVELTSGYEGRVDMILIDAAGRRLRDYTLDKAGDQLRTQINVSDLPKGMYRLRVLEGDQQMIKPFVRM</sequence>
<name>A0A840E6G4_9BACT</name>
<dbReference type="GO" id="GO:0005509">
    <property type="term" value="F:calcium ion binding"/>
    <property type="evidence" value="ECO:0007669"/>
    <property type="project" value="InterPro"/>
</dbReference>
<protein>
    <submittedName>
        <fullName evidence="3">PKD repeat protein</fullName>
    </submittedName>
</protein>
<dbReference type="Gene3D" id="2.60.120.260">
    <property type="entry name" value="Galactose-binding domain-like"/>
    <property type="match status" value="3"/>
</dbReference>
<dbReference type="Pfam" id="PF18962">
    <property type="entry name" value="Por_Secre_tail"/>
    <property type="match status" value="1"/>
</dbReference>